<reference evidence="2 3" key="1">
    <citation type="submission" date="2017-03" db="EMBL/GenBank/DDBJ databases">
        <title>WGS assembly of Porphyra umbilicalis.</title>
        <authorList>
            <person name="Brawley S.H."/>
            <person name="Blouin N.A."/>
            <person name="Ficko-Blean E."/>
            <person name="Wheeler G.L."/>
            <person name="Lohr M."/>
            <person name="Goodson H.V."/>
            <person name="Jenkins J.W."/>
            <person name="Blaby-Haas C.E."/>
            <person name="Helliwell K.E."/>
            <person name="Chan C."/>
            <person name="Marriage T."/>
            <person name="Bhattacharya D."/>
            <person name="Klein A.S."/>
            <person name="Badis Y."/>
            <person name="Brodie J."/>
            <person name="Cao Y."/>
            <person name="Collen J."/>
            <person name="Dittami S.M."/>
            <person name="Gachon C.M."/>
            <person name="Green B.R."/>
            <person name="Karpowicz S."/>
            <person name="Kim J.W."/>
            <person name="Kudahl U."/>
            <person name="Lin S."/>
            <person name="Michel G."/>
            <person name="Mittag M."/>
            <person name="Olson B.J."/>
            <person name="Pangilinan J."/>
            <person name="Peng Y."/>
            <person name="Qiu H."/>
            <person name="Shu S."/>
            <person name="Singer J.T."/>
            <person name="Smith A.G."/>
            <person name="Sprecher B.N."/>
            <person name="Wagner V."/>
            <person name="Wang W."/>
            <person name="Wang Z.-Y."/>
            <person name="Yan J."/>
            <person name="Yarish C."/>
            <person name="Zoeuner-Riek S."/>
            <person name="Zhuang Y."/>
            <person name="Zou Y."/>
            <person name="Lindquist E.A."/>
            <person name="Grimwood J."/>
            <person name="Barry K."/>
            <person name="Rokhsar D.S."/>
            <person name="Schmutz J."/>
            <person name="Stiller J.W."/>
            <person name="Grossman A.R."/>
            <person name="Prochnik S.E."/>
        </authorList>
    </citation>
    <scope>NUCLEOTIDE SEQUENCE [LARGE SCALE GENOMIC DNA]</scope>
    <source>
        <strain evidence="2">4086291</strain>
    </source>
</reference>
<evidence type="ECO:0000256" key="1">
    <source>
        <dbReference type="SAM" id="MobiDB-lite"/>
    </source>
</evidence>
<feature type="region of interest" description="Disordered" evidence="1">
    <location>
        <begin position="1"/>
        <end position="33"/>
    </location>
</feature>
<feature type="region of interest" description="Disordered" evidence="1">
    <location>
        <begin position="84"/>
        <end position="150"/>
    </location>
</feature>
<keyword evidence="3" id="KW-1185">Reference proteome</keyword>
<dbReference type="EMBL" id="KV919226">
    <property type="protein sequence ID" value="OSX70660.1"/>
    <property type="molecule type" value="Genomic_DNA"/>
</dbReference>
<feature type="compositionally biased region" description="Gly residues" evidence="1">
    <location>
        <begin position="317"/>
        <end position="332"/>
    </location>
</feature>
<dbReference type="Proteomes" id="UP000218209">
    <property type="component" value="Unassembled WGS sequence"/>
</dbReference>
<name>A0A1X6NQ58_PORUM</name>
<accession>A0A1X6NQ58</accession>
<feature type="compositionally biased region" description="Low complexity" evidence="1">
    <location>
        <begin position="94"/>
        <end position="103"/>
    </location>
</feature>
<feature type="compositionally biased region" description="Low complexity" evidence="1">
    <location>
        <begin position="333"/>
        <end position="349"/>
    </location>
</feature>
<sequence length="472" mass="48605">MTAGALLRRLPEPPRRLHRPRGAGRANATDAAPEDATAWHWLADALLVTGDTGRAWRALLSGLTHCPAHKALVAALARVQGLQAAADATRRRPPTTVGSTTRTRQSRPRPTRGRPSRSARRPRPAARRPRPSPRRPLAHRPPAGGGSDNDVVRRWSARLDAADAAGSPPDGWAHTARAYALLRQALAADTAAVDAARGGGGDSSGRARRSLARSAVLLRLGGGDVRAAVVAAKYGGDAGLAAAAKAAASGPVVGGPAVGPPFFADAAAARAAACRSSRRPGVDALAPILSVGGAAAVHLRAPPVAGALVSEHPRQGGNLGSLEGAGGRGSGGPPSASQAAALAETTASAARRRSLHNVLGGAPRRPGATSSAVASPPLAYPSLLPLPVVTVSADHGRPHAGAQPPRRRRRRSGRRRRGRFARADAHAASPQPAVVARLIYAHAVAKPRPSVMWPCVGMDAKRWRMASTRWHP</sequence>
<protein>
    <submittedName>
        <fullName evidence="2">Uncharacterized protein</fullName>
    </submittedName>
</protein>
<feature type="region of interest" description="Disordered" evidence="1">
    <location>
        <begin position="393"/>
        <end position="427"/>
    </location>
</feature>
<feature type="region of interest" description="Disordered" evidence="1">
    <location>
        <begin position="309"/>
        <end position="351"/>
    </location>
</feature>
<evidence type="ECO:0000313" key="3">
    <source>
        <dbReference type="Proteomes" id="UP000218209"/>
    </source>
</evidence>
<dbReference type="AlphaFoldDB" id="A0A1X6NQ58"/>
<feature type="compositionally biased region" description="Basic residues" evidence="1">
    <location>
        <begin position="405"/>
        <end position="420"/>
    </location>
</feature>
<proteinExistence type="predicted"/>
<feature type="compositionally biased region" description="Basic residues" evidence="1">
    <location>
        <begin position="104"/>
        <end position="138"/>
    </location>
</feature>
<evidence type="ECO:0000313" key="2">
    <source>
        <dbReference type="EMBL" id="OSX70660.1"/>
    </source>
</evidence>
<organism evidence="2 3">
    <name type="scientific">Porphyra umbilicalis</name>
    <name type="common">Purple laver</name>
    <name type="synonym">Red alga</name>
    <dbReference type="NCBI Taxonomy" id="2786"/>
    <lineage>
        <taxon>Eukaryota</taxon>
        <taxon>Rhodophyta</taxon>
        <taxon>Bangiophyceae</taxon>
        <taxon>Bangiales</taxon>
        <taxon>Bangiaceae</taxon>
        <taxon>Porphyra</taxon>
    </lineage>
</organism>
<gene>
    <name evidence="2" type="ORF">BU14_0696s0009</name>
</gene>